<dbReference type="EMBL" id="LAZR01037817">
    <property type="protein sequence ID" value="KKL21206.1"/>
    <property type="molecule type" value="Genomic_DNA"/>
</dbReference>
<protein>
    <submittedName>
        <fullName evidence="2">Uncharacterized protein</fullName>
    </submittedName>
</protein>
<name>A0A0F9DU71_9ZZZZ</name>
<sequence length="38" mass="4147">MKRITDKISEATFWASIHAAGAFILVAYVLVPLLELAS</sequence>
<keyword evidence="1" id="KW-0472">Membrane</keyword>
<evidence type="ECO:0000313" key="2">
    <source>
        <dbReference type="EMBL" id="KKL21206.1"/>
    </source>
</evidence>
<dbReference type="AlphaFoldDB" id="A0A0F9DU71"/>
<organism evidence="2">
    <name type="scientific">marine sediment metagenome</name>
    <dbReference type="NCBI Taxonomy" id="412755"/>
    <lineage>
        <taxon>unclassified sequences</taxon>
        <taxon>metagenomes</taxon>
        <taxon>ecological metagenomes</taxon>
    </lineage>
</organism>
<comment type="caution">
    <text evidence="2">The sequence shown here is derived from an EMBL/GenBank/DDBJ whole genome shotgun (WGS) entry which is preliminary data.</text>
</comment>
<keyword evidence="1" id="KW-1133">Transmembrane helix</keyword>
<feature type="transmembrane region" description="Helical" evidence="1">
    <location>
        <begin position="12"/>
        <end position="31"/>
    </location>
</feature>
<accession>A0A0F9DU71</accession>
<evidence type="ECO:0000256" key="1">
    <source>
        <dbReference type="SAM" id="Phobius"/>
    </source>
</evidence>
<keyword evidence="1" id="KW-0812">Transmembrane</keyword>
<reference evidence="2" key="1">
    <citation type="journal article" date="2015" name="Nature">
        <title>Complex archaea that bridge the gap between prokaryotes and eukaryotes.</title>
        <authorList>
            <person name="Spang A."/>
            <person name="Saw J.H."/>
            <person name="Jorgensen S.L."/>
            <person name="Zaremba-Niedzwiedzka K."/>
            <person name="Martijn J."/>
            <person name="Lind A.E."/>
            <person name="van Eijk R."/>
            <person name="Schleper C."/>
            <person name="Guy L."/>
            <person name="Ettema T.J."/>
        </authorList>
    </citation>
    <scope>NUCLEOTIDE SEQUENCE</scope>
</reference>
<gene>
    <name evidence="2" type="ORF">LCGC14_2447810</name>
</gene>
<proteinExistence type="predicted"/>